<proteinExistence type="predicted"/>
<organism evidence="2 3">
    <name type="scientific">Nannocystis punicea</name>
    <dbReference type="NCBI Taxonomy" id="2995304"/>
    <lineage>
        <taxon>Bacteria</taxon>
        <taxon>Pseudomonadati</taxon>
        <taxon>Myxococcota</taxon>
        <taxon>Polyangia</taxon>
        <taxon>Nannocystales</taxon>
        <taxon>Nannocystaceae</taxon>
        <taxon>Nannocystis</taxon>
    </lineage>
</organism>
<accession>A0ABY7HDM9</accession>
<evidence type="ECO:0000313" key="3">
    <source>
        <dbReference type="Proteomes" id="UP001164459"/>
    </source>
</evidence>
<dbReference type="PROSITE" id="PS51257">
    <property type="entry name" value="PROKAR_LIPOPROTEIN"/>
    <property type="match status" value="1"/>
</dbReference>
<sequence length="206" mass="20708">MTKHSLLFIALTIAGCGDSKSGATDTDTGTDTGTATGTETGAPTGTETQTGTETGADTETGTETGTGTDTDTGAPTGTGGDQPVQLDPSGCLSQCVEDVDPENATVETDCEVCDYDPVQHVCAQIVPCEVVMDAWTIPAGQEACFAVLADDGTNTPSSLDNMSQACIDGGSNAEISVIRGGEAPAGTFVAVTCTWAKDPATNCPNL</sequence>
<dbReference type="RefSeq" id="WP_269039746.1">
    <property type="nucleotide sequence ID" value="NZ_CP114040.1"/>
</dbReference>
<reference evidence="2" key="1">
    <citation type="submission" date="2022-11" db="EMBL/GenBank/DDBJ databases">
        <title>Minimal conservation of predation-associated metabolite biosynthetic gene clusters underscores biosynthetic potential of Myxococcota including descriptions for ten novel species: Archangium lansinium sp. nov., Myxococcus landrumus sp. nov., Nannocystis bai.</title>
        <authorList>
            <person name="Ahearne A."/>
            <person name="Stevens C."/>
            <person name="Dowd S."/>
        </authorList>
    </citation>
    <scope>NUCLEOTIDE SEQUENCE</scope>
    <source>
        <strain evidence="2">Fl3</strain>
    </source>
</reference>
<feature type="compositionally biased region" description="Low complexity" evidence="1">
    <location>
        <begin position="22"/>
        <end position="75"/>
    </location>
</feature>
<protein>
    <submittedName>
        <fullName evidence="2">Uncharacterized protein</fullName>
    </submittedName>
</protein>
<evidence type="ECO:0000313" key="2">
    <source>
        <dbReference type="EMBL" id="WAS97379.1"/>
    </source>
</evidence>
<gene>
    <name evidence="2" type="ORF">O0S08_14625</name>
</gene>
<keyword evidence="3" id="KW-1185">Reference proteome</keyword>
<feature type="region of interest" description="Disordered" evidence="1">
    <location>
        <begin position="18"/>
        <end position="85"/>
    </location>
</feature>
<name>A0ABY7HDM9_9BACT</name>
<dbReference type="EMBL" id="CP114040">
    <property type="protein sequence ID" value="WAS97379.1"/>
    <property type="molecule type" value="Genomic_DNA"/>
</dbReference>
<dbReference type="Proteomes" id="UP001164459">
    <property type="component" value="Chromosome"/>
</dbReference>
<evidence type="ECO:0000256" key="1">
    <source>
        <dbReference type="SAM" id="MobiDB-lite"/>
    </source>
</evidence>